<evidence type="ECO:0000256" key="1">
    <source>
        <dbReference type="SAM" id="MobiDB-lite"/>
    </source>
</evidence>
<gene>
    <name evidence="2" type="ORF">CALVIDRAFT_190488</name>
</gene>
<dbReference type="AlphaFoldDB" id="A0A167KMI8"/>
<organism evidence="2 3">
    <name type="scientific">Calocera viscosa (strain TUFC12733)</name>
    <dbReference type="NCBI Taxonomy" id="1330018"/>
    <lineage>
        <taxon>Eukaryota</taxon>
        <taxon>Fungi</taxon>
        <taxon>Dikarya</taxon>
        <taxon>Basidiomycota</taxon>
        <taxon>Agaricomycotina</taxon>
        <taxon>Dacrymycetes</taxon>
        <taxon>Dacrymycetales</taxon>
        <taxon>Dacrymycetaceae</taxon>
        <taxon>Calocera</taxon>
    </lineage>
</organism>
<reference evidence="2 3" key="1">
    <citation type="journal article" date="2016" name="Mol. Biol. Evol.">
        <title>Comparative Genomics of Early-Diverging Mushroom-Forming Fungi Provides Insights into the Origins of Lignocellulose Decay Capabilities.</title>
        <authorList>
            <person name="Nagy L.G."/>
            <person name="Riley R."/>
            <person name="Tritt A."/>
            <person name="Adam C."/>
            <person name="Daum C."/>
            <person name="Floudas D."/>
            <person name="Sun H."/>
            <person name="Yadav J.S."/>
            <person name="Pangilinan J."/>
            <person name="Larsson K.H."/>
            <person name="Matsuura K."/>
            <person name="Barry K."/>
            <person name="Labutti K."/>
            <person name="Kuo R."/>
            <person name="Ohm R.A."/>
            <person name="Bhattacharya S.S."/>
            <person name="Shirouzu T."/>
            <person name="Yoshinaga Y."/>
            <person name="Martin F.M."/>
            <person name="Grigoriev I.V."/>
            <person name="Hibbett D.S."/>
        </authorList>
    </citation>
    <scope>NUCLEOTIDE SEQUENCE [LARGE SCALE GENOMIC DNA]</scope>
    <source>
        <strain evidence="2 3">TUFC12733</strain>
    </source>
</reference>
<protein>
    <submittedName>
        <fullName evidence="2">Uncharacterized protein</fullName>
    </submittedName>
</protein>
<proteinExistence type="predicted"/>
<evidence type="ECO:0000313" key="3">
    <source>
        <dbReference type="Proteomes" id="UP000076738"/>
    </source>
</evidence>
<dbReference type="EMBL" id="KV417292">
    <property type="protein sequence ID" value="KZO94803.1"/>
    <property type="molecule type" value="Genomic_DNA"/>
</dbReference>
<dbReference type="Proteomes" id="UP000076738">
    <property type="component" value="Unassembled WGS sequence"/>
</dbReference>
<sequence>MPLASASHTPSSFAAASLSTQARCRTTSSIIWGESPCFCKSLIPSAILFFVISFRAMSLPRSGDMSGVSWRSTPGIRAHNTRHKTVRDSGPRRDEIVDRSVVESRENEVRKQSTEMSREKV</sequence>
<accession>A0A167KMI8</accession>
<keyword evidence="3" id="KW-1185">Reference proteome</keyword>
<name>A0A167KMI8_CALVF</name>
<feature type="compositionally biased region" description="Basic and acidic residues" evidence="1">
    <location>
        <begin position="86"/>
        <end position="121"/>
    </location>
</feature>
<feature type="region of interest" description="Disordered" evidence="1">
    <location>
        <begin position="61"/>
        <end position="121"/>
    </location>
</feature>
<evidence type="ECO:0000313" key="2">
    <source>
        <dbReference type="EMBL" id="KZO94803.1"/>
    </source>
</evidence>